<organism evidence="1 2">
    <name type="scientific">Vespula maculifrons</name>
    <name type="common">Eastern yellow jacket</name>
    <name type="synonym">Wasp</name>
    <dbReference type="NCBI Taxonomy" id="7453"/>
    <lineage>
        <taxon>Eukaryota</taxon>
        <taxon>Metazoa</taxon>
        <taxon>Ecdysozoa</taxon>
        <taxon>Arthropoda</taxon>
        <taxon>Hexapoda</taxon>
        <taxon>Insecta</taxon>
        <taxon>Pterygota</taxon>
        <taxon>Neoptera</taxon>
        <taxon>Endopterygota</taxon>
        <taxon>Hymenoptera</taxon>
        <taxon>Apocrita</taxon>
        <taxon>Aculeata</taxon>
        <taxon>Vespoidea</taxon>
        <taxon>Vespidae</taxon>
        <taxon>Vespinae</taxon>
        <taxon>Vespula</taxon>
    </lineage>
</organism>
<gene>
    <name evidence="1" type="ORF">V1477_017878</name>
</gene>
<keyword evidence="2" id="KW-1185">Reference proteome</keyword>
<comment type="caution">
    <text evidence="1">The sequence shown here is derived from an EMBL/GenBank/DDBJ whole genome shotgun (WGS) entry which is preliminary data.</text>
</comment>
<accession>A0ABD2AZM5</accession>
<proteinExistence type="predicted"/>
<reference evidence="1 2" key="1">
    <citation type="journal article" date="2024" name="Ann. Entomol. Soc. Am.">
        <title>Genomic analyses of the southern and eastern yellowjacket wasps (Hymenoptera: Vespidae) reveal evolutionary signatures of social life.</title>
        <authorList>
            <person name="Catto M.A."/>
            <person name="Caine P.B."/>
            <person name="Orr S.E."/>
            <person name="Hunt B.G."/>
            <person name="Goodisman M.A.D."/>
        </authorList>
    </citation>
    <scope>NUCLEOTIDE SEQUENCE [LARGE SCALE GENOMIC DNA]</scope>
    <source>
        <strain evidence="1">232</strain>
        <tissue evidence="1">Head and thorax</tissue>
    </source>
</reference>
<dbReference type="AlphaFoldDB" id="A0ABD2AZM5"/>
<protein>
    <submittedName>
        <fullName evidence="1">Uncharacterized protein</fullName>
    </submittedName>
</protein>
<name>A0ABD2AZM5_VESMC</name>
<dbReference type="Proteomes" id="UP001607303">
    <property type="component" value="Unassembled WGS sequence"/>
</dbReference>
<dbReference type="EMBL" id="JAYRBN010000109">
    <property type="protein sequence ID" value="KAL2726064.1"/>
    <property type="molecule type" value="Genomic_DNA"/>
</dbReference>
<evidence type="ECO:0000313" key="1">
    <source>
        <dbReference type="EMBL" id="KAL2726064.1"/>
    </source>
</evidence>
<sequence>MELWNPTLKNDCQVTHSKNGKFTIKNSSCNLGCMNPDTRNMTYQLAKIRIEIYTNPFATNYYEEIAKRIKGELPSDLLNLPII</sequence>
<evidence type="ECO:0000313" key="2">
    <source>
        <dbReference type="Proteomes" id="UP001607303"/>
    </source>
</evidence>